<proteinExistence type="predicted"/>
<sequence>MNIEAGASCICGLSTVYVNCCGRYLDMGQVPENAEELMRSRYSAYTLYRKDYLLETWHPETRPLSLELTSRQKWLNLSVKQHKQLSPKLALVEFIARYKIAGRAYRLHEISRFVFEKERWFYVDGDCVKKP</sequence>
<dbReference type="Gene3D" id="3.10.450.50">
    <property type="match status" value="1"/>
</dbReference>
<dbReference type="RefSeq" id="WP_090658542.1">
    <property type="nucleotide sequence ID" value="NZ_FOIA01000015.1"/>
</dbReference>
<name>A0A1I0CK84_9PROT</name>
<gene>
    <name evidence="2" type="ORF">SAMN05216326_11530</name>
</gene>
<evidence type="ECO:0000313" key="3">
    <source>
        <dbReference type="Proteomes" id="UP000199345"/>
    </source>
</evidence>
<dbReference type="Pfam" id="PF17775">
    <property type="entry name" value="YchJ_M-like"/>
    <property type="match status" value="1"/>
</dbReference>
<dbReference type="EMBL" id="FOIA01000015">
    <property type="protein sequence ID" value="SET20069.1"/>
    <property type="molecule type" value="Genomic_DNA"/>
</dbReference>
<dbReference type="AlphaFoldDB" id="A0A1I0CK84"/>
<organism evidence="2 3">
    <name type="scientific">Nitrosomonas marina</name>
    <dbReference type="NCBI Taxonomy" id="917"/>
    <lineage>
        <taxon>Bacteria</taxon>
        <taxon>Pseudomonadati</taxon>
        <taxon>Pseudomonadota</taxon>
        <taxon>Betaproteobacteria</taxon>
        <taxon>Nitrosomonadales</taxon>
        <taxon>Nitrosomonadaceae</taxon>
        <taxon>Nitrosomonas</taxon>
    </lineage>
</organism>
<dbReference type="SUPFAM" id="SSF54427">
    <property type="entry name" value="NTF2-like"/>
    <property type="match status" value="1"/>
</dbReference>
<protein>
    <submittedName>
        <fullName evidence="2">SEC-C motif-containing protein</fullName>
    </submittedName>
</protein>
<dbReference type="InterPro" id="IPR048469">
    <property type="entry name" value="YchJ-like_M"/>
</dbReference>
<feature type="domain" description="YchJ-like middle NTF2-like" evidence="1">
    <location>
        <begin position="33"/>
        <end position="125"/>
    </location>
</feature>
<accession>A0A1I0CK84</accession>
<dbReference type="InterPro" id="IPR032710">
    <property type="entry name" value="NTF2-like_dom_sf"/>
</dbReference>
<keyword evidence="3" id="KW-1185">Reference proteome</keyword>
<dbReference type="Proteomes" id="UP000199345">
    <property type="component" value="Unassembled WGS sequence"/>
</dbReference>
<dbReference type="OrthoDB" id="21421at2"/>
<evidence type="ECO:0000259" key="1">
    <source>
        <dbReference type="Pfam" id="PF17775"/>
    </source>
</evidence>
<reference evidence="3" key="1">
    <citation type="submission" date="2016-10" db="EMBL/GenBank/DDBJ databases">
        <authorList>
            <person name="Varghese N."/>
            <person name="Submissions S."/>
        </authorList>
    </citation>
    <scope>NUCLEOTIDE SEQUENCE [LARGE SCALE GENOMIC DNA]</scope>
    <source>
        <strain evidence="3">Nm71</strain>
    </source>
</reference>
<evidence type="ECO:0000313" key="2">
    <source>
        <dbReference type="EMBL" id="SET20069.1"/>
    </source>
</evidence>